<dbReference type="SMART" id="SM00175">
    <property type="entry name" value="RAB"/>
    <property type="match status" value="1"/>
</dbReference>
<sequence length="197" mass="21719">MTLLEQRQHDLTCVVVGDDSVGKTSMLLGYATNRYPTQHVPSVFDNYAGSLKLCGRELHMQIIDTQEYEENPALRHNLYTHTDIFVVCFSVIRPDSLRHVEDLWLPEIRTFAPTTPFILVGAQADLRSSEAITHMLLTAGQRAISSAEGAAVARKVGAASYIETSPEVEKNVRKLINGAIASVLKDKSNESSSCCIL</sequence>
<proteinExistence type="predicted"/>
<keyword evidence="6 7" id="KW-0132">Cell division</keyword>
<evidence type="ECO:0000313" key="5">
    <source>
        <dbReference type="Proteomes" id="UP001165740"/>
    </source>
</evidence>
<dbReference type="SMART" id="SM00174">
    <property type="entry name" value="RHO"/>
    <property type="match status" value="1"/>
</dbReference>
<dbReference type="AlphaFoldDB" id="A0A9W2ZW47"/>
<dbReference type="NCBIfam" id="TIGR00231">
    <property type="entry name" value="small_GTP"/>
    <property type="match status" value="1"/>
</dbReference>
<dbReference type="PRINTS" id="PR00449">
    <property type="entry name" value="RASTRNSFRMNG"/>
</dbReference>
<dbReference type="GO" id="GO:0003924">
    <property type="term" value="F:GTPase activity"/>
    <property type="evidence" value="ECO:0007669"/>
    <property type="project" value="InterPro"/>
</dbReference>
<name>A0A9W2ZW47_BIOGL</name>
<dbReference type="RefSeq" id="XP_055879183.1">
    <property type="nucleotide sequence ID" value="XM_056023208.1"/>
</dbReference>
<dbReference type="InterPro" id="IPR003578">
    <property type="entry name" value="Small_GTPase_Rho"/>
</dbReference>
<dbReference type="Proteomes" id="UP001165740">
    <property type="component" value="Chromosome 3"/>
</dbReference>
<dbReference type="SMART" id="SM00173">
    <property type="entry name" value="RAS"/>
    <property type="match status" value="1"/>
</dbReference>
<evidence type="ECO:0000313" key="6">
    <source>
        <dbReference type="RefSeq" id="XP_055879181.1"/>
    </source>
</evidence>
<keyword evidence="2" id="KW-0547">Nucleotide-binding</keyword>
<evidence type="ECO:0000313" key="8">
    <source>
        <dbReference type="RefSeq" id="XP_055879183.1"/>
    </source>
</evidence>
<dbReference type="RefSeq" id="XP_055879188.1">
    <property type="nucleotide sequence ID" value="XM_056023213.1"/>
</dbReference>
<dbReference type="OMA" id="PSVFDNH"/>
<evidence type="ECO:0000313" key="14">
    <source>
        <dbReference type="RefSeq" id="XP_055879189.1"/>
    </source>
</evidence>
<reference evidence="6 7" key="1">
    <citation type="submission" date="2025-04" db="UniProtKB">
        <authorList>
            <consortium name="RefSeq"/>
        </authorList>
    </citation>
    <scope>IDENTIFICATION</scope>
</reference>
<evidence type="ECO:0000256" key="1">
    <source>
        <dbReference type="ARBA" id="ARBA00004370"/>
    </source>
</evidence>
<dbReference type="GO" id="GO:0007264">
    <property type="term" value="P:small GTPase-mediated signal transduction"/>
    <property type="evidence" value="ECO:0007669"/>
    <property type="project" value="InterPro"/>
</dbReference>
<dbReference type="Pfam" id="PF00071">
    <property type="entry name" value="Ras"/>
    <property type="match status" value="1"/>
</dbReference>
<keyword evidence="3" id="KW-0342">GTP-binding</keyword>
<comment type="subcellular location">
    <subcellularLocation>
        <location evidence="1">Membrane</location>
    </subcellularLocation>
</comment>
<dbReference type="RefSeq" id="XP_055879189.1">
    <property type="nucleotide sequence ID" value="XM_056023214.1"/>
</dbReference>
<accession>A0A9W2ZW47</accession>
<dbReference type="GO" id="GO:0005525">
    <property type="term" value="F:GTP binding"/>
    <property type="evidence" value="ECO:0007669"/>
    <property type="project" value="UniProtKB-KW"/>
</dbReference>
<dbReference type="FunFam" id="3.40.50.300:FF:002060">
    <property type="entry name" value="Rho family GTPase"/>
    <property type="match status" value="1"/>
</dbReference>
<evidence type="ECO:0000313" key="7">
    <source>
        <dbReference type="RefSeq" id="XP_055879182.1"/>
    </source>
</evidence>
<evidence type="ECO:0000256" key="4">
    <source>
        <dbReference type="ARBA" id="ARBA00023136"/>
    </source>
</evidence>
<evidence type="ECO:0000313" key="13">
    <source>
        <dbReference type="RefSeq" id="XP_055879188.1"/>
    </source>
</evidence>
<dbReference type="RefSeq" id="XP_055879186.1">
    <property type="nucleotide sequence ID" value="XM_056023211.1"/>
</dbReference>
<dbReference type="RefSeq" id="XP_055879187.1">
    <property type="nucleotide sequence ID" value="XM_056023212.1"/>
</dbReference>
<dbReference type="OrthoDB" id="8830751at2759"/>
<dbReference type="InterPro" id="IPR001806">
    <property type="entry name" value="Small_GTPase"/>
</dbReference>
<evidence type="ECO:0000256" key="2">
    <source>
        <dbReference type="ARBA" id="ARBA00022741"/>
    </source>
</evidence>
<dbReference type="PROSITE" id="PS51419">
    <property type="entry name" value="RAB"/>
    <property type="match status" value="1"/>
</dbReference>
<dbReference type="PANTHER" id="PTHR24072">
    <property type="entry name" value="RHO FAMILY GTPASE"/>
    <property type="match status" value="1"/>
</dbReference>
<dbReference type="RefSeq" id="XP_055879182.1">
    <property type="nucleotide sequence ID" value="XM_056023207.1"/>
</dbReference>
<keyword evidence="5" id="KW-1185">Reference proteome</keyword>
<evidence type="ECO:0000313" key="10">
    <source>
        <dbReference type="RefSeq" id="XP_055879185.1"/>
    </source>
</evidence>
<gene>
    <name evidence="6 7 8 9 10 11 12 13 14" type="primary">LOC106073521</name>
</gene>
<evidence type="ECO:0000313" key="9">
    <source>
        <dbReference type="RefSeq" id="XP_055879184.1"/>
    </source>
</evidence>
<dbReference type="Gene3D" id="3.40.50.300">
    <property type="entry name" value="P-loop containing nucleotide triphosphate hydrolases"/>
    <property type="match status" value="1"/>
</dbReference>
<evidence type="ECO:0000313" key="12">
    <source>
        <dbReference type="RefSeq" id="XP_055879187.1"/>
    </source>
</evidence>
<dbReference type="PROSITE" id="PS51421">
    <property type="entry name" value="RAS"/>
    <property type="match status" value="1"/>
</dbReference>
<dbReference type="InterPro" id="IPR005225">
    <property type="entry name" value="Small_GTP-bd"/>
</dbReference>
<dbReference type="SUPFAM" id="SSF52540">
    <property type="entry name" value="P-loop containing nucleoside triphosphate hydrolases"/>
    <property type="match status" value="1"/>
</dbReference>
<keyword evidence="6 7" id="KW-0131">Cell cycle</keyword>
<dbReference type="GO" id="GO:0051301">
    <property type="term" value="P:cell division"/>
    <property type="evidence" value="ECO:0007669"/>
    <property type="project" value="UniProtKB-KW"/>
</dbReference>
<dbReference type="RefSeq" id="XP_055879184.1">
    <property type="nucleotide sequence ID" value="XM_056023209.1"/>
</dbReference>
<dbReference type="RefSeq" id="XP_055879185.1">
    <property type="nucleotide sequence ID" value="XM_056023210.1"/>
</dbReference>
<dbReference type="RefSeq" id="XP_055879181.1">
    <property type="nucleotide sequence ID" value="XM_056023206.1"/>
</dbReference>
<dbReference type="GO" id="GO:0016020">
    <property type="term" value="C:membrane"/>
    <property type="evidence" value="ECO:0007669"/>
    <property type="project" value="UniProtKB-SubCell"/>
</dbReference>
<keyword evidence="4" id="KW-0472">Membrane</keyword>
<protein>
    <submittedName>
        <fullName evidence="6 7">Cell division control protein 42 homolog</fullName>
    </submittedName>
</protein>
<dbReference type="PROSITE" id="PS51420">
    <property type="entry name" value="RHO"/>
    <property type="match status" value="1"/>
</dbReference>
<organism evidence="5 10">
    <name type="scientific">Biomphalaria glabrata</name>
    <name type="common">Bloodfluke planorb</name>
    <name type="synonym">Freshwater snail</name>
    <dbReference type="NCBI Taxonomy" id="6526"/>
    <lineage>
        <taxon>Eukaryota</taxon>
        <taxon>Metazoa</taxon>
        <taxon>Spiralia</taxon>
        <taxon>Lophotrochozoa</taxon>
        <taxon>Mollusca</taxon>
        <taxon>Gastropoda</taxon>
        <taxon>Heterobranchia</taxon>
        <taxon>Euthyneura</taxon>
        <taxon>Panpulmonata</taxon>
        <taxon>Hygrophila</taxon>
        <taxon>Lymnaeoidea</taxon>
        <taxon>Planorbidae</taxon>
        <taxon>Biomphalaria</taxon>
    </lineage>
</organism>
<dbReference type="GeneID" id="106073521"/>
<evidence type="ECO:0000256" key="3">
    <source>
        <dbReference type="ARBA" id="ARBA00023134"/>
    </source>
</evidence>
<evidence type="ECO:0000313" key="11">
    <source>
        <dbReference type="RefSeq" id="XP_055879186.1"/>
    </source>
</evidence>
<dbReference type="InterPro" id="IPR027417">
    <property type="entry name" value="P-loop_NTPase"/>
</dbReference>